<dbReference type="Pfam" id="PF00560">
    <property type="entry name" value="LRR_1"/>
    <property type="match status" value="1"/>
</dbReference>
<dbReference type="GO" id="GO:0002674">
    <property type="term" value="P:negative regulation of acute inflammatory response"/>
    <property type="evidence" value="ECO:0007669"/>
    <property type="project" value="TreeGrafter"/>
</dbReference>
<dbReference type="InterPro" id="IPR032675">
    <property type="entry name" value="LRR_dom_sf"/>
</dbReference>
<dbReference type="SMART" id="SM00368">
    <property type="entry name" value="LRR_RI"/>
    <property type="match status" value="3"/>
</dbReference>
<evidence type="ECO:0000313" key="5">
    <source>
        <dbReference type="Proteomes" id="UP000308365"/>
    </source>
</evidence>
<protein>
    <submittedName>
        <fullName evidence="4">Uncharacterized protein</fullName>
    </submittedName>
</protein>
<name>A0A4U1EC33_MONMO</name>
<dbReference type="GO" id="GO:0140297">
    <property type="term" value="F:DNA-binding transcription factor binding"/>
    <property type="evidence" value="ECO:0007669"/>
    <property type="project" value="TreeGrafter"/>
</dbReference>
<organism evidence="4 5">
    <name type="scientific">Monodon monoceros</name>
    <name type="common">Narwhal</name>
    <name type="synonym">Ceratodon monodon</name>
    <dbReference type="NCBI Taxonomy" id="40151"/>
    <lineage>
        <taxon>Eukaryota</taxon>
        <taxon>Metazoa</taxon>
        <taxon>Chordata</taxon>
        <taxon>Craniata</taxon>
        <taxon>Vertebrata</taxon>
        <taxon>Euteleostomi</taxon>
        <taxon>Mammalia</taxon>
        <taxon>Eutheria</taxon>
        <taxon>Laurasiatheria</taxon>
        <taxon>Artiodactyla</taxon>
        <taxon>Whippomorpha</taxon>
        <taxon>Cetacea</taxon>
        <taxon>Odontoceti</taxon>
        <taxon>Monodontidae</taxon>
        <taxon>Monodon</taxon>
    </lineage>
</organism>
<dbReference type="GO" id="GO:0043565">
    <property type="term" value="F:sequence-specific DNA binding"/>
    <property type="evidence" value="ECO:0007669"/>
    <property type="project" value="TreeGrafter"/>
</dbReference>
<dbReference type="GO" id="GO:0072559">
    <property type="term" value="C:NLRP3 inflammasome complex"/>
    <property type="evidence" value="ECO:0007669"/>
    <property type="project" value="TreeGrafter"/>
</dbReference>
<evidence type="ECO:0000256" key="2">
    <source>
        <dbReference type="ARBA" id="ARBA00022490"/>
    </source>
</evidence>
<sequence length="113" mass="12013">MVNSGITSGGCVALCSVLSTNKNLTHLYLRGNALGDVGVKLLCKGLLHAHCKLQVLELDNCSLTSHCCWGLSTLLTSNQSLRKLSLGNNDLGDLGVMLLCEVLKQQGCLLKCL</sequence>
<dbReference type="Gene3D" id="3.80.10.10">
    <property type="entry name" value="Ribonuclease Inhibitor"/>
    <property type="match status" value="1"/>
</dbReference>
<gene>
    <name evidence="4" type="ORF">EI555_002652</name>
</gene>
<dbReference type="PANTHER" id="PTHR45690:SF19">
    <property type="entry name" value="NACHT, LRR AND PYD DOMAINS-CONTAINING PROTEIN 3"/>
    <property type="match status" value="1"/>
</dbReference>
<dbReference type="AlphaFoldDB" id="A0A4U1EC33"/>
<accession>A0A4U1EC33</accession>
<dbReference type="InterPro" id="IPR050637">
    <property type="entry name" value="NLRP_innate_immun_reg"/>
</dbReference>
<proteinExistence type="predicted"/>
<dbReference type="SUPFAM" id="SSF52047">
    <property type="entry name" value="RNI-like"/>
    <property type="match status" value="1"/>
</dbReference>
<evidence type="ECO:0000313" key="4">
    <source>
        <dbReference type="EMBL" id="TKC33538.1"/>
    </source>
</evidence>
<comment type="subcellular location">
    <subcellularLocation>
        <location evidence="1">Cytoplasm</location>
    </subcellularLocation>
</comment>
<dbReference type="GO" id="GO:1901223">
    <property type="term" value="P:negative regulation of non-canonical NF-kappaB signal transduction"/>
    <property type="evidence" value="ECO:0007669"/>
    <property type="project" value="TreeGrafter"/>
</dbReference>
<dbReference type="PANTHER" id="PTHR45690">
    <property type="entry name" value="NACHT, LRR AND PYD DOMAINS-CONTAINING PROTEIN 12"/>
    <property type="match status" value="1"/>
</dbReference>
<keyword evidence="2" id="KW-0963">Cytoplasm</keyword>
<dbReference type="InterPro" id="IPR001611">
    <property type="entry name" value="Leu-rich_rpt"/>
</dbReference>
<comment type="caution">
    <text evidence="4">The sequence shown here is derived from an EMBL/GenBank/DDBJ whole genome shotgun (WGS) entry which is preliminary data.</text>
</comment>
<reference evidence="5" key="1">
    <citation type="journal article" date="2019" name="IScience">
        <title>Narwhal Genome Reveals Long-Term Low Genetic Diversity despite Current Large Abundance Size.</title>
        <authorList>
            <person name="Westbury M.V."/>
            <person name="Petersen B."/>
            <person name="Garde E."/>
            <person name="Heide-Jorgensen M.P."/>
            <person name="Lorenzen E.D."/>
        </authorList>
    </citation>
    <scope>NUCLEOTIDE SEQUENCE [LARGE SCALE GENOMIC DNA]</scope>
</reference>
<dbReference type="GO" id="GO:0006954">
    <property type="term" value="P:inflammatory response"/>
    <property type="evidence" value="ECO:0007669"/>
    <property type="project" value="TreeGrafter"/>
</dbReference>
<dbReference type="EMBL" id="RWIC01002820">
    <property type="protein sequence ID" value="TKC33538.1"/>
    <property type="molecule type" value="Genomic_DNA"/>
</dbReference>
<evidence type="ECO:0000256" key="3">
    <source>
        <dbReference type="ARBA" id="ARBA00022737"/>
    </source>
</evidence>
<keyword evidence="3" id="KW-0677">Repeat</keyword>
<dbReference type="Proteomes" id="UP000308365">
    <property type="component" value="Unassembled WGS sequence"/>
</dbReference>
<feature type="non-terminal residue" evidence="4">
    <location>
        <position position="113"/>
    </location>
</feature>
<evidence type="ECO:0000256" key="1">
    <source>
        <dbReference type="ARBA" id="ARBA00004496"/>
    </source>
</evidence>
<dbReference type="Pfam" id="PF13516">
    <property type="entry name" value="LRR_6"/>
    <property type="match status" value="2"/>
</dbReference>